<dbReference type="InterPro" id="IPR038837">
    <property type="entry name" value="tRNA_ligase_1"/>
</dbReference>
<reference evidence="1 2" key="1">
    <citation type="submission" date="2019-12" db="EMBL/GenBank/DDBJ databases">
        <authorList>
            <person name="Alioto T."/>
            <person name="Alioto T."/>
            <person name="Gomez Garrido J."/>
        </authorList>
    </citation>
    <scope>NUCLEOTIDE SEQUENCE [LARGE SCALE GENOMIC DNA]</scope>
</reference>
<keyword evidence="1" id="KW-0436">Ligase</keyword>
<organism evidence="1 2">
    <name type="scientific">Olea europaea subsp. europaea</name>
    <dbReference type="NCBI Taxonomy" id="158383"/>
    <lineage>
        <taxon>Eukaryota</taxon>
        <taxon>Viridiplantae</taxon>
        <taxon>Streptophyta</taxon>
        <taxon>Embryophyta</taxon>
        <taxon>Tracheophyta</taxon>
        <taxon>Spermatophyta</taxon>
        <taxon>Magnoliopsida</taxon>
        <taxon>eudicotyledons</taxon>
        <taxon>Gunneridae</taxon>
        <taxon>Pentapetalae</taxon>
        <taxon>asterids</taxon>
        <taxon>lamiids</taxon>
        <taxon>Lamiales</taxon>
        <taxon>Oleaceae</taxon>
        <taxon>Oleeae</taxon>
        <taxon>Olea</taxon>
    </lineage>
</organism>
<sequence length="852" mass="95178">MSVSQRLFFISARNFCCRSPALFPAGNSLYLLHFSSSSFFVSTMPRKQRKGASKEHVWIENPNSDRPSISSSLTEGISNENAEVITNKLNMLRVAESSGQSAVAVPALQLGSSGLMNHAPVQGQKAIWKPKAYGTESGATTVKVDEAPDGQTTVLDNGTQTASSGKHDAVLSKLFKGNLLENFTVDSTTYSLAQIRATFYPKFENEKSDQEIRTRMIEMVSRGLATLEVSLKHSGSLFMYAGHEGGAYAKNSYGNIYTAVGVFVLGRMFREAWGSQASKKQSEFNEFLEQNRMCISMELVTAVLGDHGQRPQDDYVVVTAVTELGSGKPKFYSTPNVIAFCRKWRLPTNHVWLFSTRKSVTSFFVAYDALCEEGTATPVCKALDEVADISVPGSKDHIRVQGEILEGLVARIVSHESSKHIEQILRDFPPPQLEGADQDLGPSLREICTANRTDEKQQIKALLECVGTSLCPNYMDWFGNEASDSHSRNADRSVVSKFLQARPADYSTTKLQEMVRLMREKRFPAAFKCYHNFQKIHCVSSDNLHFKMVIHVHSDSAFRRYQKEMRFKPELWPLYRGFFVDLNLFKASKERAAEFAKETDAVFKTLNESNGASGKDGLADEDANLMIKLKFLTYKIRTFLIRNGLSILFKEGPAAYKAYYLRQMKIWNTSTAKQRELSKMLDEWAVFIRRKYGHKQLSSSIYLSEAEPFLEQYAKRSPQNQALIGSAGSSVRAEDFLAIVEAGRDEEGDLEPETEMKHSSPIPSVKEAIRKDEGLIVFFPGIPGCAKSALCKEILSAPGGLGDDRPVRSLMGDLIKGIEFDVSVTLLYFHYGCHKGSVLENITIPFIKQLYV</sequence>
<comment type="caution">
    <text evidence="1">The sequence shown here is derived from an EMBL/GenBank/DDBJ whole genome shotgun (WGS) entry which is preliminary data.</text>
</comment>
<dbReference type="Proteomes" id="UP000594638">
    <property type="component" value="Unassembled WGS sequence"/>
</dbReference>
<keyword evidence="2" id="KW-1185">Reference proteome</keyword>
<dbReference type="PANTHER" id="PTHR35460:SF1">
    <property type="entry name" value="TRNA LIGASE 1"/>
    <property type="match status" value="1"/>
</dbReference>
<dbReference type="EMBL" id="CACTIH010007277">
    <property type="protein sequence ID" value="CAA3007521.1"/>
    <property type="molecule type" value="Genomic_DNA"/>
</dbReference>
<dbReference type="Gramene" id="OE9A068707T4">
    <property type="protein sequence ID" value="OE9A068707C4"/>
    <property type="gene ID" value="OE9A068707"/>
</dbReference>
<dbReference type="AlphaFoldDB" id="A0A8S0TR10"/>
<dbReference type="OrthoDB" id="1912039at2759"/>
<dbReference type="GO" id="GO:0006388">
    <property type="term" value="P:tRNA splicing, via endonucleolytic cleavage and ligation"/>
    <property type="evidence" value="ECO:0007669"/>
    <property type="project" value="InterPro"/>
</dbReference>
<protein>
    <submittedName>
        <fullName evidence="1">tRNA ligase 1</fullName>
    </submittedName>
</protein>
<dbReference type="GO" id="GO:0003972">
    <property type="term" value="F:RNA ligase (ATP) activity"/>
    <property type="evidence" value="ECO:0007669"/>
    <property type="project" value="InterPro"/>
</dbReference>
<accession>A0A8S0TR10</accession>
<gene>
    <name evidence="1" type="ORF">OLEA9_A068707</name>
</gene>
<dbReference type="PANTHER" id="PTHR35460">
    <property type="entry name" value="TRNA LIGASE 1"/>
    <property type="match status" value="1"/>
</dbReference>
<proteinExistence type="predicted"/>
<name>A0A8S0TR10_OLEEU</name>
<evidence type="ECO:0000313" key="2">
    <source>
        <dbReference type="Proteomes" id="UP000594638"/>
    </source>
</evidence>
<evidence type="ECO:0000313" key="1">
    <source>
        <dbReference type="EMBL" id="CAA3007521.1"/>
    </source>
</evidence>